<dbReference type="SUPFAM" id="SSF55729">
    <property type="entry name" value="Acyl-CoA N-acyltransferases (Nat)"/>
    <property type="match status" value="1"/>
</dbReference>
<dbReference type="PANTHER" id="PTHR43072:SF8">
    <property type="entry name" value="ACYLTRANSFERASE FABY-RELATED"/>
    <property type="match status" value="1"/>
</dbReference>
<dbReference type="AlphaFoldDB" id="A0A839SRZ6"/>
<gene>
    <name evidence="2" type="ORF">FHR98_001531</name>
</gene>
<dbReference type="InterPro" id="IPR000182">
    <property type="entry name" value="GNAT_dom"/>
</dbReference>
<comment type="caution">
    <text evidence="2">The sequence shown here is derived from an EMBL/GenBank/DDBJ whole genome shotgun (WGS) entry which is preliminary data.</text>
</comment>
<dbReference type="Proteomes" id="UP000581135">
    <property type="component" value="Unassembled WGS sequence"/>
</dbReference>
<dbReference type="EC" id="2.3.1.183" evidence="2"/>
<feature type="domain" description="N-acetyltransferase" evidence="1">
    <location>
        <begin position="10"/>
        <end position="174"/>
    </location>
</feature>
<keyword evidence="2" id="KW-0808">Transferase</keyword>
<dbReference type="InterPro" id="IPR016181">
    <property type="entry name" value="Acyl_CoA_acyltransferase"/>
</dbReference>
<dbReference type="CDD" id="cd04301">
    <property type="entry name" value="NAT_SF"/>
    <property type="match status" value="1"/>
</dbReference>
<evidence type="ECO:0000313" key="3">
    <source>
        <dbReference type="Proteomes" id="UP000581135"/>
    </source>
</evidence>
<sequence length="191" mass="20635">MGKEKAGIVFTLRAAASSDLEALLAIYAHHVRHGTASFELEPPTLEDFSGRFRTLQMARYPYILAVTDDGRVLGYAYAGPYRPRPAYRYTVEDSVYVAPEAAGKGVGGALLDRLIELADEQGYRKMVAVIGDSLQVASIALHAGRGFVFAGTVRGVGYKHGRWLDQVLMERDLGPGNLTPPDEGPNAPTLG</sequence>
<organism evidence="2 3">
    <name type="scientific">Limibacillus halophilus</name>
    <dbReference type="NCBI Taxonomy" id="1579333"/>
    <lineage>
        <taxon>Bacteria</taxon>
        <taxon>Pseudomonadati</taxon>
        <taxon>Pseudomonadota</taxon>
        <taxon>Alphaproteobacteria</taxon>
        <taxon>Rhodospirillales</taxon>
        <taxon>Rhodovibrionaceae</taxon>
        <taxon>Limibacillus</taxon>
    </lineage>
</organism>
<protein>
    <submittedName>
        <fullName evidence="2">Phosphinothricin acetyltransferase</fullName>
        <ecNumber evidence="2">2.3.1.183</ecNumber>
    </submittedName>
</protein>
<dbReference type="Gene3D" id="3.40.630.30">
    <property type="match status" value="1"/>
</dbReference>
<evidence type="ECO:0000313" key="2">
    <source>
        <dbReference type="EMBL" id="MBB3065252.1"/>
    </source>
</evidence>
<dbReference type="GO" id="GO:0102971">
    <property type="term" value="F:phosphinothricin N-acetyltransferase activity"/>
    <property type="evidence" value="ECO:0007669"/>
    <property type="project" value="UniProtKB-EC"/>
</dbReference>
<dbReference type="Pfam" id="PF13420">
    <property type="entry name" value="Acetyltransf_4"/>
    <property type="match status" value="1"/>
</dbReference>
<dbReference type="EMBL" id="JACHXA010000003">
    <property type="protein sequence ID" value="MBB3065252.1"/>
    <property type="molecule type" value="Genomic_DNA"/>
</dbReference>
<proteinExistence type="predicted"/>
<evidence type="ECO:0000259" key="1">
    <source>
        <dbReference type="PROSITE" id="PS51186"/>
    </source>
</evidence>
<keyword evidence="3" id="KW-1185">Reference proteome</keyword>
<dbReference type="PROSITE" id="PS51186">
    <property type="entry name" value="GNAT"/>
    <property type="match status" value="1"/>
</dbReference>
<accession>A0A839SRZ6</accession>
<name>A0A839SRZ6_9PROT</name>
<dbReference type="PANTHER" id="PTHR43072">
    <property type="entry name" value="N-ACETYLTRANSFERASE"/>
    <property type="match status" value="1"/>
</dbReference>
<keyword evidence="2" id="KW-0012">Acyltransferase</keyword>
<reference evidence="2 3" key="1">
    <citation type="submission" date="2020-08" db="EMBL/GenBank/DDBJ databases">
        <title>Genomic Encyclopedia of Type Strains, Phase III (KMG-III): the genomes of soil and plant-associated and newly described type strains.</title>
        <authorList>
            <person name="Whitman W."/>
        </authorList>
    </citation>
    <scope>NUCLEOTIDE SEQUENCE [LARGE SCALE GENOMIC DNA]</scope>
    <source>
        <strain evidence="2 3">CECT 8803</strain>
    </source>
</reference>
<dbReference type="RefSeq" id="WP_183416051.1">
    <property type="nucleotide sequence ID" value="NZ_JACHXA010000003.1"/>
</dbReference>